<proteinExistence type="predicted"/>
<keyword evidence="6" id="KW-1185">Reference proteome</keyword>
<organism evidence="5 6">
    <name type="scientific">Eremothecium sinecaudum</name>
    <dbReference type="NCBI Taxonomy" id="45286"/>
    <lineage>
        <taxon>Eukaryota</taxon>
        <taxon>Fungi</taxon>
        <taxon>Dikarya</taxon>
        <taxon>Ascomycota</taxon>
        <taxon>Saccharomycotina</taxon>
        <taxon>Saccharomycetes</taxon>
        <taxon>Saccharomycetales</taxon>
        <taxon>Saccharomycetaceae</taxon>
        <taxon>Eremothecium</taxon>
    </lineage>
</organism>
<keyword evidence="1 2" id="KW-0694">RNA-binding</keyword>
<feature type="region of interest" description="Disordered" evidence="3">
    <location>
        <begin position="202"/>
        <end position="381"/>
    </location>
</feature>
<evidence type="ECO:0000313" key="5">
    <source>
        <dbReference type="EMBL" id="AMD20385.1"/>
    </source>
</evidence>
<dbReference type="AlphaFoldDB" id="A0A120K246"/>
<evidence type="ECO:0000256" key="2">
    <source>
        <dbReference type="PROSITE-ProRule" id="PRU00176"/>
    </source>
</evidence>
<dbReference type="EMBL" id="CP014244">
    <property type="protein sequence ID" value="AMD20385.1"/>
    <property type="molecule type" value="Genomic_DNA"/>
</dbReference>
<protein>
    <submittedName>
        <fullName evidence="5">HDL359Cp</fullName>
    </submittedName>
</protein>
<dbReference type="PROSITE" id="PS50102">
    <property type="entry name" value="RRM"/>
    <property type="match status" value="1"/>
</dbReference>
<evidence type="ECO:0000256" key="3">
    <source>
        <dbReference type="SAM" id="MobiDB-lite"/>
    </source>
</evidence>
<dbReference type="GO" id="GO:0003723">
    <property type="term" value="F:RNA binding"/>
    <property type="evidence" value="ECO:0007669"/>
    <property type="project" value="UniProtKB-UniRule"/>
</dbReference>
<feature type="domain" description="RRM" evidence="4">
    <location>
        <begin position="86"/>
        <end position="167"/>
    </location>
</feature>
<dbReference type="PANTHER" id="PTHR23236">
    <property type="entry name" value="EUKARYOTIC TRANSLATION INITIATION FACTOR 4B/4H"/>
    <property type="match status" value="1"/>
</dbReference>
<reference evidence="5 6" key="1">
    <citation type="submission" date="2016-01" db="EMBL/GenBank/DDBJ databases">
        <title>Genome sequence of the yeast Holleya sinecauda.</title>
        <authorList>
            <person name="Dietrich F.S."/>
        </authorList>
    </citation>
    <scope>NUCLEOTIDE SEQUENCE [LARGE SCALE GENOMIC DNA]</scope>
    <source>
        <strain evidence="5 6">ATCC 58844</strain>
    </source>
</reference>
<evidence type="ECO:0000259" key="4">
    <source>
        <dbReference type="PROSITE" id="PS50102"/>
    </source>
</evidence>
<gene>
    <name evidence="5" type="ORF">AW171_hschr42277</name>
</gene>
<dbReference type="SUPFAM" id="SSF54928">
    <property type="entry name" value="RNA-binding domain, RBD"/>
    <property type="match status" value="1"/>
</dbReference>
<dbReference type="Pfam" id="PF00076">
    <property type="entry name" value="RRM_1"/>
    <property type="match status" value="1"/>
</dbReference>
<dbReference type="Proteomes" id="UP000243052">
    <property type="component" value="Chromosome iv"/>
</dbReference>
<dbReference type="InterPro" id="IPR035979">
    <property type="entry name" value="RBD_domain_sf"/>
</dbReference>
<feature type="compositionally biased region" description="Basic and acidic residues" evidence="3">
    <location>
        <begin position="331"/>
        <end position="344"/>
    </location>
</feature>
<feature type="compositionally biased region" description="Basic and acidic residues" evidence="3">
    <location>
        <begin position="278"/>
        <end position="289"/>
    </location>
</feature>
<name>A0A120K246_9SACH</name>
<dbReference type="STRING" id="45286.A0A120K246"/>
<dbReference type="InterPro" id="IPR012677">
    <property type="entry name" value="Nucleotide-bd_a/b_plait_sf"/>
</dbReference>
<evidence type="ECO:0000256" key="1">
    <source>
        <dbReference type="ARBA" id="ARBA00022884"/>
    </source>
</evidence>
<dbReference type="GeneID" id="28723630"/>
<evidence type="ECO:0000313" key="6">
    <source>
        <dbReference type="Proteomes" id="UP000243052"/>
    </source>
</evidence>
<sequence>MAPPAKKNVIKMDLNSFLNDDSLGDSWADDQVDLNNINLPLQNVAASNTIPLDQLASAGKGGHLDSALMPPKRERVEYPVPNKPPYRARISNLPWDVSDEGILAWTEDNLEKPGCVAKVVAPKDNDSDRLIGWAFVVFNEREDLVKALRLSGCKLNDRTVYVSVAAPKDFSGEEINFAGARGANFQSSAAFKDLDWTAAKGSNFKEKKPRREEPELSAEMRGANFRSADRMQESRGNSYESRERKPRRDEPELNWLEMRGANFKPEERTQESKGYSFEPRERKPRKSEPDLDWANMKGSNFHSGERRAKRSTQEFDFASARNGKPASVSAKKVETPAPKEETPKAKRSTYDVLHVDSDGDDEEEETEKPTEQNTAKDPVAEINQATNNLSLDEDAEWETVGKK</sequence>
<dbReference type="OrthoDB" id="48651at2759"/>
<dbReference type="Gene3D" id="3.30.70.330">
    <property type="match status" value="1"/>
</dbReference>
<feature type="compositionally biased region" description="Basic and acidic residues" evidence="3">
    <location>
        <begin position="240"/>
        <end position="251"/>
    </location>
</feature>
<dbReference type="InterPro" id="IPR000504">
    <property type="entry name" value="RRM_dom"/>
</dbReference>
<feature type="compositionally biased region" description="Basic and acidic residues" evidence="3">
    <location>
        <begin position="203"/>
        <end position="214"/>
    </location>
</feature>
<dbReference type="PANTHER" id="PTHR23236:SF11">
    <property type="entry name" value="EUKARYOTIC TRANSLATION INITIATION FACTOR 4H"/>
    <property type="match status" value="1"/>
</dbReference>
<dbReference type="SMART" id="SM00360">
    <property type="entry name" value="RRM"/>
    <property type="match status" value="1"/>
</dbReference>
<accession>A0A120K246</accession>
<dbReference type="RefSeq" id="XP_017987381.1">
    <property type="nucleotide sequence ID" value="XM_018132041.1"/>
</dbReference>
<dbReference type="GO" id="GO:0005730">
    <property type="term" value="C:nucleolus"/>
    <property type="evidence" value="ECO:0007669"/>
    <property type="project" value="TreeGrafter"/>
</dbReference>